<feature type="compositionally biased region" description="Basic and acidic residues" evidence="2">
    <location>
        <begin position="385"/>
        <end position="394"/>
    </location>
</feature>
<feature type="compositionally biased region" description="Gly residues" evidence="2">
    <location>
        <begin position="48"/>
        <end position="58"/>
    </location>
</feature>
<feature type="compositionally biased region" description="Basic and acidic residues" evidence="2">
    <location>
        <begin position="447"/>
        <end position="456"/>
    </location>
</feature>
<accession>A0A7S4JN19</accession>
<keyword evidence="1" id="KW-0175">Coiled coil</keyword>
<gene>
    <name evidence="3" type="ORF">OAUR00152_LOCUS30703</name>
</gene>
<feature type="region of interest" description="Disordered" evidence="2">
    <location>
        <begin position="431"/>
        <end position="501"/>
    </location>
</feature>
<reference evidence="3" key="1">
    <citation type="submission" date="2021-01" db="EMBL/GenBank/DDBJ databases">
        <authorList>
            <person name="Corre E."/>
            <person name="Pelletier E."/>
            <person name="Niang G."/>
            <person name="Scheremetjew M."/>
            <person name="Finn R."/>
            <person name="Kale V."/>
            <person name="Holt S."/>
            <person name="Cochrane G."/>
            <person name="Meng A."/>
            <person name="Brown T."/>
            <person name="Cohen L."/>
        </authorList>
    </citation>
    <scope>NUCLEOTIDE SEQUENCE</scope>
    <source>
        <strain evidence="3">Isolate 1302-5</strain>
    </source>
</reference>
<dbReference type="EMBL" id="HBKQ01044555">
    <property type="protein sequence ID" value="CAE2268865.1"/>
    <property type="molecule type" value="Transcribed_RNA"/>
</dbReference>
<organism evidence="3">
    <name type="scientific">Odontella aurita</name>
    <dbReference type="NCBI Taxonomy" id="265563"/>
    <lineage>
        <taxon>Eukaryota</taxon>
        <taxon>Sar</taxon>
        <taxon>Stramenopiles</taxon>
        <taxon>Ochrophyta</taxon>
        <taxon>Bacillariophyta</taxon>
        <taxon>Mediophyceae</taxon>
        <taxon>Biddulphiophycidae</taxon>
        <taxon>Eupodiscales</taxon>
        <taxon>Odontellaceae</taxon>
        <taxon>Odontella</taxon>
    </lineage>
</organism>
<feature type="coiled-coil region" evidence="1">
    <location>
        <begin position="397"/>
        <end position="424"/>
    </location>
</feature>
<proteinExistence type="predicted"/>
<sequence>MTMVNSKLTPEERLIKKRQAARLRQQRCRQRKRERAAAAAALAKGIPVGGQGVKGGSVGSSHQGLAHASSAADAGPNMAGPLIAPAPAEHGPHFEDHYYKDHSNAQYQAAYPGRHPPQFPSAVSASSSTSFEAADAHHAQYAAAAAAQAAAHGYPRGYGAPIAPISPSPPTAMAHAMLSRRSPVPPVGSGYGYTAGAPISGASSNAPPRSSPPGSSPSALQEKAEFEVAVKQEAEGPSKHGEAPESQGKGKVKGQKGTQEKEAVDAILALAGPGPNGTPPMPPLDSPAPLAAGERRASRPSSAPGLGPPPPPPPLPPPAGMHQPPSQRWRPYEYERGYSAPPPGPPGYPEDEPYPYLGSQSRYPHPPQGAAPRDPASTAPPAASDTDHDFLLREDRLREEMLALKAAEHRLAQQQHELEQRRYRHDLEARERRRQVDVQHQHQAHLGKLESVEREYMPPPPAPSKPGPNTPGAVMGRGRVTHRPAPQGPGFYMYTRAPQQV</sequence>
<feature type="compositionally biased region" description="Basic and acidic residues" evidence="2">
    <location>
        <begin position="431"/>
        <end position="440"/>
    </location>
</feature>
<protein>
    <submittedName>
        <fullName evidence="3">Uncharacterized protein</fullName>
    </submittedName>
</protein>
<feature type="compositionally biased region" description="Basic residues" evidence="2">
    <location>
        <begin position="15"/>
        <end position="26"/>
    </location>
</feature>
<feature type="compositionally biased region" description="Pro residues" evidence="2">
    <location>
        <begin position="276"/>
        <end position="286"/>
    </location>
</feature>
<feature type="compositionally biased region" description="Low complexity" evidence="2">
    <location>
        <begin position="370"/>
        <end position="384"/>
    </location>
</feature>
<feature type="region of interest" description="Disordered" evidence="2">
    <location>
        <begin position="199"/>
        <end position="394"/>
    </location>
</feature>
<name>A0A7S4JN19_9STRA</name>
<feature type="region of interest" description="Disordered" evidence="2">
    <location>
        <begin position="1"/>
        <end position="26"/>
    </location>
</feature>
<evidence type="ECO:0000256" key="1">
    <source>
        <dbReference type="SAM" id="Coils"/>
    </source>
</evidence>
<feature type="compositionally biased region" description="Pro residues" evidence="2">
    <location>
        <begin position="457"/>
        <end position="469"/>
    </location>
</feature>
<dbReference type="AlphaFoldDB" id="A0A7S4JN19"/>
<evidence type="ECO:0000256" key="2">
    <source>
        <dbReference type="SAM" id="MobiDB-lite"/>
    </source>
</evidence>
<feature type="region of interest" description="Disordered" evidence="2">
    <location>
        <begin position="48"/>
        <end position="93"/>
    </location>
</feature>
<feature type="compositionally biased region" description="Basic and acidic residues" evidence="2">
    <location>
        <begin position="222"/>
        <end position="243"/>
    </location>
</feature>
<feature type="compositionally biased region" description="Pro residues" evidence="2">
    <location>
        <begin position="306"/>
        <end position="319"/>
    </location>
</feature>
<evidence type="ECO:0000313" key="3">
    <source>
        <dbReference type="EMBL" id="CAE2268865.1"/>
    </source>
</evidence>